<keyword evidence="8" id="KW-1185">Reference proteome</keyword>
<dbReference type="HOGENOM" id="CLU_034085_1_1_11"/>
<feature type="domain" description="NlpC/P60" evidence="6">
    <location>
        <begin position="192"/>
        <end position="306"/>
    </location>
</feature>
<keyword evidence="2" id="KW-0645">Protease</keyword>
<feature type="coiled-coil region" evidence="5">
    <location>
        <begin position="138"/>
        <end position="172"/>
    </location>
</feature>
<dbReference type="AlphaFoldDB" id="Q8FNR4"/>
<dbReference type="Proteomes" id="UP000001409">
    <property type="component" value="Chromosome"/>
</dbReference>
<dbReference type="InterPro" id="IPR000064">
    <property type="entry name" value="NLP_P60_dom"/>
</dbReference>
<accession>Q8FNR4</accession>
<dbReference type="Gene3D" id="3.90.1720.10">
    <property type="entry name" value="endopeptidase domain like (from Nostoc punctiforme)"/>
    <property type="match status" value="1"/>
</dbReference>
<keyword evidence="5" id="KW-0175">Coiled coil</keyword>
<name>Q8FNR4_COREF</name>
<evidence type="ECO:0000256" key="2">
    <source>
        <dbReference type="ARBA" id="ARBA00022670"/>
    </source>
</evidence>
<evidence type="ECO:0000256" key="1">
    <source>
        <dbReference type="ARBA" id="ARBA00007074"/>
    </source>
</evidence>
<dbReference type="PANTHER" id="PTHR47359:SF3">
    <property type="entry name" value="NLP_P60 DOMAIN-CONTAINING PROTEIN-RELATED"/>
    <property type="match status" value="1"/>
</dbReference>
<evidence type="ECO:0000313" key="8">
    <source>
        <dbReference type="Proteomes" id="UP000001409"/>
    </source>
</evidence>
<dbReference type="EMBL" id="BA000035">
    <property type="protein sequence ID" value="BAC18890.1"/>
    <property type="molecule type" value="Genomic_DNA"/>
</dbReference>
<keyword evidence="3" id="KW-0378">Hydrolase</keyword>
<sequence length="306" mass="34020">MDDLIAEIEQVSQEVSARNEEVKATELDIQLREDSINQLRDQQEVYRRQAEEATATAEAHRGDLKRIAQTRYRRTVIDPLTVAISGENPQHAIDRVSYLNSLTRSTADVIDDLTTATDEATEKLGEVNRLKAEADFQLGELRMQLEQQLREREELDRKKEEIQLRVDNLTEELRQQWVEKNDPVAIDVADFAAGSGGAVQAALSKLGAPYGWGAVGPDQFDCSGLIYWAFQQQGKTLPRTSQAQMEGGTPVARDELQPGDVVGYYPGATHVGLYIGDGKIVHASDYGIPVQVVSVDSAPFYGARRY</sequence>
<dbReference type="PROSITE" id="PS51935">
    <property type="entry name" value="NLPC_P60"/>
    <property type="match status" value="1"/>
</dbReference>
<reference evidence="7 8" key="1">
    <citation type="journal article" date="2003" name="Genome Res.">
        <title>Comparative complete genome sequence analysis of the amino acid replacements responsible for the thermostability of Corynebacterium efficiens.</title>
        <authorList>
            <person name="Nishio Y."/>
            <person name="Nakamura Y."/>
            <person name="Kawarabayasi Y."/>
            <person name="Usuda Y."/>
            <person name="Kimura E."/>
            <person name="Sugimoto S."/>
            <person name="Matsui K."/>
            <person name="Yamagishi A."/>
            <person name="Kikuchi H."/>
            <person name="Ikeo K."/>
            <person name="Gojobori T."/>
        </authorList>
    </citation>
    <scope>NUCLEOTIDE SEQUENCE [LARGE SCALE GENOMIC DNA]</scope>
    <source>
        <strain evidence="8">DSM 44549 / YS-314 / AJ 12310 / JCM 11189 / NBRC 100395</strain>
    </source>
</reference>
<evidence type="ECO:0000256" key="4">
    <source>
        <dbReference type="ARBA" id="ARBA00022807"/>
    </source>
</evidence>
<dbReference type="PANTHER" id="PTHR47359">
    <property type="entry name" value="PEPTIDOGLYCAN DL-ENDOPEPTIDASE CWLO"/>
    <property type="match status" value="1"/>
</dbReference>
<dbReference type="GO" id="GO:0008234">
    <property type="term" value="F:cysteine-type peptidase activity"/>
    <property type="evidence" value="ECO:0007669"/>
    <property type="project" value="UniProtKB-KW"/>
</dbReference>
<evidence type="ECO:0000256" key="5">
    <source>
        <dbReference type="SAM" id="Coils"/>
    </source>
</evidence>
<dbReference type="Pfam" id="PF00877">
    <property type="entry name" value="NLPC_P60"/>
    <property type="match status" value="1"/>
</dbReference>
<evidence type="ECO:0000256" key="3">
    <source>
        <dbReference type="ARBA" id="ARBA00022801"/>
    </source>
</evidence>
<dbReference type="STRING" id="196164.gene:10742508"/>
<dbReference type="Gene3D" id="6.10.250.3150">
    <property type="match status" value="1"/>
</dbReference>
<dbReference type="eggNOG" id="COG0791">
    <property type="taxonomic scope" value="Bacteria"/>
</dbReference>
<dbReference type="InterPro" id="IPR051794">
    <property type="entry name" value="PG_Endopeptidase_C40"/>
</dbReference>
<dbReference type="SUPFAM" id="SSF54001">
    <property type="entry name" value="Cysteine proteinases"/>
    <property type="match status" value="1"/>
</dbReference>
<dbReference type="eggNOG" id="COG3599">
    <property type="taxonomic scope" value="Bacteria"/>
</dbReference>
<comment type="similarity">
    <text evidence="1">Belongs to the peptidase C40 family.</text>
</comment>
<feature type="coiled-coil region" evidence="5">
    <location>
        <begin position="1"/>
        <end position="56"/>
    </location>
</feature>
<organism evidence="7 8">
    <name type="scientific">Corynebacterium efficiens (strain DSM 44549 / YS-314 / AJ 12310 / JCM 11189 / NBRC 100395)</name>
    <dbReference type="NCBI Taxonomy" id="196164"/>
    <lineage>
        <taxon>Bacteria</taxon>
        <taxon>Bacillati</taxon>
        <taxon>Actinomycetota</taxon>
        <taxon>Actinomycetes</taxon>
        <taxon>Mycobacteriales</taxon>
        <taxon>Corynebacteriaceae</taxon>
        <taxon>Corynebacterium</taxon>
    </lineage>
</organism>
<proteinExistence type="inferred from homology"/>
<dbReference type="MEROPS" id="C40.007"/>
<protein>
    <submittedName>
        <fullName evidence="7">Putative secreted protein</fullName>
    </submittedName>
</protein>
<dbReference type="GO" id="GO:0006508">
    <property type="term" value="P:proteolysis"/>
    <property type="evidence" value="ECO:0007669"/>
    <property type="project" value="UniProtKB-KW"/>
</dbReference>
<evidence type="ECO:0000313" key="7">
    <source>
        <dbReference type="EMBL" id="BAC18890.1"/>
    </source>
</evidence>
<keyword evidence="4" id="KW-0788">Thiol protease</keyword>
<dbReference type="InterPro" id="IPR038765">
    <property type="entry name" value="Papain-like_cys_pep_sf"/>
</dbReference>
<dbReference type="KEGG" id="cef:CE2080"/>
<evidence type="ECO:0000259" key="6">
    <source>
        <dbReference type="PROSITE" id="PS51935"/>
    </source>
</evidence>